<evidence type="ECO:0000313" key="3">
    <source>
        <dbReference type="Proteomes" id="UP000000653"/>
    </source>
</evidence>
<name>A0A0H2ZEV5_PSEAB</name>
<dbReference type="HOGENOM" id="CLU_2344417_0_0_6"/>
<sequence>MRRAEMLLLKSLAETLMADRDNRHDDLQATMRLAHLSSPEMILYMVNRVLELEESIERIAAVLQKLSADEPMPLEETPPEPAFEPSLQSRATETAET</sequence>
<accession>A0A0H2ZEV5</accession>
<dbReference type="EMBL" id="CP000438">
    <property type="protein sequence ID" value="ABJ12895.1"/>
    <property type="molecule type" value="Genomic_DNA"/>
</dbReference>
<feature type="region of interest" description="Disordered" evidence="1">
    <location>
        <begin position="70"/>
        <end position="97"/>
    </location>
</feature>
<organism evidence="2 3">
    <name type="scientific">Pseudomonas aeruginosa (strain UCBPP-PA14)</name>
    <dbReference type="NCBI Taxonomy" id="208963"/>
    <lineage>
        <taxon>Bacteria</taxon>
        <taxon>Pseudomonadati</taxon>
        <taxon>Pseudomonadota</taxon>
        <taxon>Gammaproteobacteria</taxon>
        <taxon>Pseudomonadales</taxon>
        <taxon>Pseudomonadaceae</taxon>
        <taxon>Pseudomonas</taxon>
    </lineage>
</organism>
<feature type="compositionally biased region" description="Polar residues" evidence="1">
    <location>
        <begin position="86"/>
        <end position="97"/>
    </location>
</feature>
<dbReference type="RefSeq" id="WP_003138008.1">
    <property type="nucleotide sequence ID" value="NC_008463.1"/>
</dbReference>
<dbReference type="Proteomes" id="UP000000653">
    <property type="component" value="Chromosome"/>
</dbReference>
<evidence type="ECO:0000256" key="1">
    <source>
        <dbReference type="SAM" id="MobiDB-lite"/>
    </source>
</evidence>
<gene>
    <name evidence="2" type="ordered locus">PA14_16990</name>
</gene>
<proteinExistence type="predicted"/>
<evidence type="ECO:0000313" key="2">
    <source>
        <dbReference type="EMBL" id="ABJ12895.1"/>
    </source>
</evidence>
<dbReference type="KEGG" id="pau:PA14_16990"/>
<dbReference type="BioCyc" id="PAER208963:G1G74-1399-MONOMER"/>
<reference evidence="2 3" key="1">
    <citation type="journal article" date="2006" name="Genome Biol.">
        <title>Genomic analysis reveals that Pseudomonas aeruginosa virulence is combinatorial.</title>
        <authorList>
            <person name="Lee D.G."/>
            <person name="Urbach J.M."/>
            <person name="Wu G."/>
            <person name="Liberati N.T."/>
            <person name="Feinbaum R.L."/>
            <person name="Miyata S."/>
            <person name="Diggins L.T."/>
            <person name="He J."/>
            <person name="Saucier M."/>
            <person name="Deziel E."/>
            <person name="Friedman L."/>
            <person name="Li L."/>
            <person name="Grills G."/>
            <person name="Montgomery K."/>
            <person name="Kucherlapati R."/>
            <person name="Rahme L.G."/>
            <person name="Ausubel F.M."/>
        </authorList>
    </citation>
    <scope>NUCLEOTIDE SEQUENCE [LARGE SCALE GENOMIC DNA]</scope>
    <source>
        <strain evidence="2 3">UCBPP-PA14</strain>
    </source>
</reference>
<protein>
    <submittedName>
        <fullName evidence="2">Uncharacterized protein</fullName>
    </submittedName>
</protein>
<dbReference type="AlphaFoldDB" id="A0A0H2ZEV5"/>